<protein>
    <submittedName>
        <fullName evidence="1">Uncharacterized protein</fullName>
    </submittedName>
</protein>
<name>A0A7J9IH50_9ROSI</name>
<dbReference type="AlphaFoldDB" id="A0A7J9IH50"/>
<evidence type="ECO:0000313" key="2">
    <source>
        <dbReference type="Proteomes" id="UP000593575"/>
    </source>
</evidence>
<dbReference type="Proteomes" id="UP000593575">
    <property type="component" value="Unassembled WGS sequence"/>
</dbReference>
<proteinExistence type="predicted"/>
<gene>
    <name evidence="1" type="ORF">Goarm_018286</name>
</gene>
<evidence type="ECO:0000313" key="1">
    <source>
        <dbReference type="EMBL" id="MBA0821426.1"/>
    </source>
</evidence>
<accession>A0A7J9IH50</accession>
<keyword evidence="2" id="KW-1185">Reference proteome</keyword>
<reference evidence="1 2" key="1">
    <citation type="journal article" date="2019" name="Genome Biol. Evol.">
        <title>Insights into the evolution of the New World diploid cottons (Gossypium, subgenus Houzingenia) based on genome sequencing.</title>
        <authorList>
            <person name="Grover C.E."/>
            <person name="Arick M.A. 2nd"/>
            <person name="Thrash A."/>
            <person name="Conover J.L."/>
            <person name="Sanders W.S."/>
            <person name="Peterson D.G."/>
            <person name="Frelichowski J.E."/>
            <person name="Scheffler J.A."/>
            <person name="Scheffler B.E."/>
            <person name="Wendel J.F."/>
        </authorList>
    </citation>
    <scope>NUCLEOTIDE SEQUENCE [LARGE SCALE GENOMIC DNA]</scope>
    <source>
        <strain evidence="1">6</strain>
        <tissue evidence="1">Leaf</tissue>
    </source>
</reference>
<dbReference type="EMBL" id="JABFAE010000001">
    <property type="protein sequence ID" value="MBA0821426.1"/>
    <property type="molecule type" value="Genomic_DNA"/>
</dbReference>
<sequence>MMKRMVMKKIVVEGLCWKLRRPR</sequence>
<organism evidence="1 2">
    <name type="scientific">Gossypium armourianum</name>
    <dbReference type="NCBI Taxonomy" id="34283"/>
    <lineage>
        <taxon>Eukaryota</taxon>
        <taxon>Viridiplantae</taxon>
        <taxon>Streptophyta</taxon>
        <taxon>Embryophyta</taxon>
        <taxon>Tracheophyta</taxon>
        <taxon>Spermatophyta</taxon>
        <taxon>Magnoliopsida</taxon>
        <taxon>eudicotyledons</taxon>
        <taxon>Gunneridae</taxon>
        <taxon>Pentapetalae</taxon>
        <taxon>rosids</taxon>
        <taxon>malvids</taxon>
        <taxon>Malvales</taxon>
        <taxon>Malvaceae</taxon>
        <taxon>Malvoideae</taxon>
        <taxon>Gossypium</taxon>
    </lineage>
</organism>
<comment type="caution">
    <text evidence="1">The sequence shown here is derived from an EMBL/GenBank/DDBJ whole genome shotgun (WGS) entry which is preliminary data.</text>
</comment>